<dbReference type="AlphaFoldDB" id="A0A0D0BER0"/>
<dbReference type="EMBL" id="KN834833">
    <property type="protein sequence ID" value="KIK53096.1"/>
    <property type="molecule type" value="Genomic_DNA"/>
</dbReference>
<evidence type="ECO:0000256" key="1">
    <source>
        <dbReference type="SAM" id="Phobius"/>
    </source>
</evidence>
<reference evidence="2 3" key="1">
    <citation type="submission" date="2014-04" db="EMBL/GenBank/DDBJ databases">
        <title>Evolutionary Origins and Diversification of the Mycorrhizal Mutualists.</title>
        <authorList>
            <consortium name="DOE Joint Genome Institute"/>
            <consortium name="Mycorrhizal Genomics Consortium"/>
            <person name="Kohler A."/>
            <person name="Kuo A."/>
            <person name="Nagy L.G."/>
            <person name="Floudas D."/>
            <person name="Copeland A."/>
            <person name="Barry K.W."/>
            <person name="Cichocki N."/>
            <person name="Veneault-Fourrey C."/>
            <person name="LaButti K."/>
            <person name="Lindquist E.A."/>
            <person name="Lipzen A."/>
            <person name="Lundell T."/>
            <person name="Morin E."/>
            <person name="Murat C."/>
            <person name="Riley R."/>
            <person name="Ohm R."/>
            <person name="Sun H."/>
            <person name="Tunlid A."/>
            <person name="Henrissat B."/>
            <person name="Grigoriev I.V."/>
            <person name="Hibbett D.S."/>
            <person name="Martin F."/>
        </authorList>
    </citation>
    <scope>NUCLEOTIDE SEQUENCE [LARGE SCALE GENOMIC DNA]</scope>
    <source>
        <strain evidence="2 3">FD-317 M1</strain>
    </source>
</reference>
<keyword evidence="1" id="KW-1133">Transmembrane helix</keyword>
<sequence>MGQPNAYSKVISDPLRIIYTASTVLVPVTIHYLPVPFPRPHRRHSSPLSLYHPRVVLDEIVGVKEQTRRGVARPFLTARAMKGTRDKFRDH</sequence>
<name>A0A0D0BER0_9AGAR</name>
<keyword evidence="1" id="KW-0472">Membrane</keyword>
<organism evidence="2 3">
    <name type="scientific">Collybiopsis luxurians FD-317 M1</name>
    <dbReference type="NCBI Taxonomy" id="944289"/>
    <lineage>
        <taxon>Eukaryota</taxon>
        <taxon>Fungi</taxon>
        <taxon>Dikarya</taxon>
        <taxon>Basidiomycota</taxon>
        <taxon>Agaricomycotina</taxon>
        <taxon>Agaricomycetes</taxon>
        <taxon>Agaricomycetidae</taxon>
        <taxon>Agaricales</taxon>
        <taxon>Marasmiineae</taxon>
        <taxon>Omphalotaceae</taxon>
        <taxon>Collybiopsis</taxon>
        <taxon>Collybiopsis luxurians</taxon>
    </lineage>
</organism>
<feature type="transmembrane region" description="Helical" evidence="1">
    <location>
        <begin position="17"/>
        <end position="35"/>
    </location>
</feature>
<keyword evidence="3" id="KW-1185">Reference proteome</keyword>
<evidence type="ECO:0000313" key="3">
    <source>
        <dbReference type="Proteomes" id="UP000053593"/>
    </source>
</evidence>
<proteinExistence type="predicted"/>
<accession>A0A0D0BER0</accession>
<gene>
    <name evidence="2" type="ORF">GYMLUDRAFT_943837</name>
</gene>
<evidence type="ECO:0000313" key="2">
    <source>
        <dbReference type="EMBL" id="KIK53096.1"/>
    </source>
</evidence>
<dbReference type="HOGENOM" id="CLU_2427235_0_0_1"/>
<dbReference type="Proteomes" id="UP000053593">
    <property type="component" value="Unassembled WGS sequence"/>
</dbReference>
<keyword evidence="1" id="KW-0812">Transmembrane</keyword>
<protein>
    <submittedName>
        <fullName evidence="2">Uncharacterized protein</fullName>
    </submittedName>
</protein>